<comment type="caution">
    <text evidence="1">The sequence shown here is derived from an EMBL/GenBank/DDBJ whole genome shotgun (WGS) entry which is preliminary data.</text>
</comment>
<sequence length="126" mass="14877">MPIELEVVRSAGRFFLGRNQRFSFQGVSMETLPDDAQNNDYGRWVISRQRALIEEKLRDSWKADWVNSTKGITTFRFFPDATSGKRAIPGRIFIRCIETSHRTWFDKWEVVRYKVGRGFPLSLWRS</sequence>
<dbReference type="EMBL" id="JAPXFL010000014">
    <property type="protein sequence ID" value="KAK9497476.1"/>
    <property type="molecule type" value="Genomic_DNA"/>
</dbReference>
<organism evidence="1 2">
    <name type="scientific">Rhynocoris fuscipes</name>
    <dbReference type="NCBI Taxonomy" id="488301"/>
    <lineage>
        <taxon>Eukaryota</taxon>
        <taxon>Metazoa</taxon>
        <taxon>Ecdysozoa</taxon>
        <taxon>Arthropoda</taxon>
        <taxon>Hexapoda</taxon>
        <taxon>Insecta</taxon>
        <taxon>Pterygota</taxon>
        <taxon>Neoptera</taxon>
        <taxon>Paraneoptera</taxon>
        <taxon>Hemiptera</taxon>
        <taxon>Heteroptera</taxon>
        <taxon>Panheteroptera</taxon>
        <taxon>Cimicomorpha</taxon>
        <taxon>Reduviidae</taxon>
        <taxon>Harpactorinae</taxon>
        <taxon>Harpactorini</taxon>
        <taxon>Rhynocoris</taxon>
    </lineage>
</organism>
<accession>A0AAW1CGP8</accession>
<name>A0AAW1CGP8_9HEMI</name>
<gene>
    <name evidence="1" type="ORF">O3M35_004185</name>
</gene>
<evidence type="ECO:0000313" key="2">
    <source>
        <dbReference type="Proteomes" id="UP001461498"/>
    </source>
</evidence>
<evidence type="ECO:0000313" key="1">
    <source>
        <dbReference type="EMBL" id="KAK9497476.1"/>
    </source>
</evidence>
<keyword evidence="2" id="KW-1185">Reference proteome</keyword>
<dbReference type="Proteomes" id="UP001461498">
    <property type="component" value="Unassembled WGS sequence"/>
</dbReference>
<reference evidence="1 2" key="1">
    <citation type="submission" date="2022-12" db="EMBL/GenBank/DDBJ databases">
        <title>Chromosome-level genome assembly of true bugs.</title>
        <authorList>
            <person name="Ma L."/>
            <person name="Li H."/>
        </authorList>
    </citation>
    <scope>NUCLEOTIDE SEQUENCE [LARGE SCALE GENOMIC DNA]</scope>
    <source>
        <strain evidence="1">Lab_2022b</strain>
    </source>
</reference>
<proteinExistence type="predicted"/>
<dbReference type="AlphaFoldDB" id="A0AAW1CGP8"/>
<protein>
    <submittedName>
        <fullName evidence="1">Uncharacterized protein</fullName>
    </submittedName>
</protein>